<dbReference type="Proteomes" id="UP000319349">
    <property type="component" value="Chromosome"/>
</dbReference>
<protein>
    <submittedName>
        <fullName evidence="1">Uncharacterized protein</fullName>
    </submittedName>
</protein>
<accession>A0A514ECZ9</accession>
<proteinExistence type="predicted"/>
<evidence type="ECO:0000313" key="2">
    <source>
        <dbReference type="Proteomes" id="UP000319349"/>
    </source>
</evidence>
<sequence>MQKIKNPKFSVLSYDWRSPKMRVSAEPSLYLDLERSELELDQNPLGDRILCPVSDLKFNANFSGLEFSSFWKGESEQFDVKSSYLIDKVIYSVINELLTMPRVARVDFGDIFEFSFGKGKFVSLNMMRLSKDGVVEKSVRIVEKEGSVFMVIPSPWKRLELKKITVAADRINLISVDDGAFEYDLFLPEWIFRFLPRVFSFIPGAVDSEGRIFGNLE</sequence>
<dbReference type="EMBL" id="CP038228">
    <property type="protein sequence ID" value="QDI03897.1"/>
    <property type="molecule type" value="Genomic_DNA"/>
</dbReference>
<dbReference type="AlphaFoldDB" id="A0A514ECZ9"/>
<dbReference type="RefSeq" id="WP_142742325.1">
    <property type="nucleotide sequence ID" value="NZ_CP038228.1"/>
</dbReference>
<keyword evidence="2" id="KW-1185">Reference proteome</keyword>
<name>A0A514ECZ9_9XANT</name>
<evidence type="ECO:0000313" key="1">
    <source>
        <dbReference type="EMBL" id="QDI03897.1"/>
    </source>
</evidence>
<dbReference type="Pfam" id="PF26559">
    <property type="entry name" value="DUF8184"/>
    <property type="match status" value="1"/>
</dbReference>
<organism evidence="1 2">
    <name type="scientific">Xanthomonas cerealis pv. cerealis</name>
    <dbReference type="NCBI Taxonomy" id="152263"/>
    <lineage>
        <taxon>Bacteria</taxon>
        <taxon>Pseudomonadati</taxon>
        <taxon>Pseudomonadota</taxon>
        <taxon>Gammaproteobacteria</taxon>
        <taxon>Lysobacterales</taxon>
        <taxon>Lysobacteraceae</taxon>
        <taxon>Xanthomonas</taxon>
        <taxon>Xanthomonas translucens group</taxon>
        <taxon>Xanthomonas cerealis</taxon>
    </lineage>
</organism>
<reference evidence="1 2" key="1">
    <citation type="submission" date="2019-03" db="EMBL/GenBank/DDBJ databases">
        <title>Tal1 in Xanthomonas translucens pv. cerealis Contributes to Virulence in Bacterial Leaf Streak of Wheat.</title>
        <authorList>
            <person name="Shah S.M.A."/>
            <person name="Haq F."/>
            <person name="Ma W."/>
            <person name="Xu X."/>
            <person name="Wang S."/>
            <person name="Xu Z."/>
            <person name="Zou L."/>
            <person name="Zhu B."/>
            <person name="Chen G."/>
        </authorList>
    </citation>
    <scope>NUCLEOTIDE SEQUENCE [LARGE SCALE GENOMIC DNA]</scope>
    <source>
        <strain evidence="1 2">01</strain>
    </source>
</reference>
<dbReference type="InterPro" id="IPR058497">
    <property type="entry name" value="DUF8184"/>
</dbReference>
<gene>
    <name evidence="1" type="ORF">E4A48_09535</name>
</gene>